<dbReference type="Proteomes" id="UP000887572">
    <property type="component" value="Unplaced"/>
</dbReference>
<protein>
    <submittedName>
        <fullName evidence="2">Uncharacterized protein</fullName>
    </submittedName>
</protein>
<dbReference type="WBParaSite" id="Gr19_v10_g6035.t1">
    <property type="protein sequence ID" value="Gr19_v10_g6035.t1"/>
    <property type="gene ID" value="Gr19_v10_g6035"/>
</dbReference>
<keyword evidence="1" id="KW-1185">Reference proteome</keyword>
<evidence type="ECO:0000313" key="1">
    <source>
        <dbReference type="Proteomes" id="UP000887572"/>
    </source>
</evidence>
<reference evidence="2" key="1">
    <citation type="submission" date="2022-11" db="UniProtKB">
        <authorList>
            <consortium name="WormBaseParasite"/>
        </authorList>
    </citation>
    <scope>IDENTIFICATION</scope>
</reference>
<dbReference type="AlphaFoldDB" id="A0A914HZY2"/>
<sequence>MQDRICVYELDSTRVLSSFCWPFTILFVQTRLHILANNHKAETNEKTIQMEQHHGQNVDQTRQTYQHHGLNVDQTGQTYQHHGKNVDQTGQTYQHHGLNLEARTFC</sequence>
<proteinExistence type="predicted"/>
<name>A0A914HZY2_GLORO</name>
<organism evidence="1 2">
    <name type="scientific">Globodera rostochiensis</name>
    <name type="common">Golden nematode worm</name>
    <name type="synonym">Heterodera rostochiensis</name>
    <dbReference type="NCBI Taxonomy" id="31243"/>
    <lineage>
        <taxon>Eukaryota</taxon>
        <taxon>Metazoa</taxon>
        <taxon>Ecdysozoa</taxon>
        <taxon>Nematoda</taxon>
        <taxon>Chromadorea</taxon>
        <taxon>Rhabditida</taxon>
        <taxon>Tylenchina</taxon>
        <taxon>Tylenchomorpha</taxon>
        <taxon>Tylenchoidea</taxon>
        <taxon>Heteroderidae</taxon>
        <taxon>Heteroderinae</taxon>
        <taxon>Globodera</taxon>
    </lineage>
</organism>
<accession>A0A914HZY2</accession>
<evidence type="ECO:0000313" key="2">
    <source>
        <dbReference type="WBParaSite" id="Gr19_v10_g6035.t1"/>
    </source>
</evidence>